<dbReference type="AlphaFoldDB" id="A0A401Z3V7"/>
<proteinExistence type="predicted"/>
<evidence type="ECO:0000313" key="2">
    <source>
        <dbReference type="EMBL" id="GCE01528.1"/>
    </source>
</evidence>
<gene>
    <name evidence="2" type="ORF">EHYA_09294</name>
</gene>
<dbReference type="RefSeq" id="WP_126643151.1">
    <property type="nucleotide sequence ID" value="NZ_BIFH01000050.1"/>
</dbReference>
<name>A0A401Z3V7_9ACTN</name>
<dbReference type="Proteomes" id="UP000286931">
    <property type="component" value="Unassembled WGS sequence"/>
</dbReference>
<feature type="region of interest" description="Disordered" evidence="1">
    <location>
        <begin position="1"/>
        <end position="27"/>
    </location>
</feature>
<reference evidence="2 3" key="1">
    <citation type="submission" date="2018-12" db="EMBL/GenBank/DDBJ databases">
        <title>Draft genome sequence of Embleya hyalina NBRC 13850T.</title>
        <authorList>
            <person name="Komaki H."/>
            <person name="Hosoyama A."/>
            <person name="Kimura A."/>
            <person name="Ichikawa N."/>
            <person name="Tamura T."/>
        </authorList>
    </citation>
    <scope>NUCLEOTIDE SEQUENCE [LARGE SCALE GENOMIC DNA]</scope>
    <source>
        <strain evidence="2 3">NBRC 13850</strain>
    </source>
</reference>
<protein>
    <submittedName>
        <fullName evidence="2">Uncharacterized protein</fullName>
    </submittedName>
</protein>
<keyword evidence="3" id="KW-1185">Reference proteome</keyword>
<evidence type="ECO:0000313" key="3">
    <source>
        <dbReference type="Proteomes" id="UP000286931"/>
    </source>
</evidence>
<accession>A0A401Z3V7</accession>
<dbReference type="EMBL" id="BIFH01000050">
    <property type="protein sequence ID" value="GCE01528.1"/>
    <property type="molecule type" value="Genomic_DNA"/>
</dbReference>
<sequence length="68" mass="7327">MPPTITDEPPPCCHADPPPVSRPSRSRWRRRAYTALATLLLAVLMGIGEEAGHHLVTDTVPTVASIAK</sequence>
<evidence type="ECO:0000256" key="1">
    <source>
        <dbReference type="SAM" id="MobiDB-lite"/>
    </source>
</evidence>
<comment type="caution">
    <text evidence="2">The sequence shown here is derived from an EMBL/GenBank/DDBJ whole genome shotgun (WGS) entry which is preliminary data.</text>
</comment>
<organism evidence="2 3">
    <name type="scientific">Embleya hyalina</name>
    <dbReference type="NCBI Taxonomy" id="516124"/>
    <lineage>
        <taxon>Bacteria</taxon>
        <taxon>Bacillati</taxon>
        <taxon>Actinomycetota</taxon>
        <taxon>Actinomycetes</taxon>
        <taxon>Kitasatosporales</taxon>
        <taxon>Streptomycetaceae</taxon>
        <taxon>Embleya</taxon>
    </lineage>
</organism>
<feature type="compositionally biased region" description="Pro residues" evidence="1">
    <location>
        <begin position="1"/>
        <end position="21"/>
    </location>
</feature>